<accession>A0AA86RIM6</accession>
<reference evidence="1" key="1">
    <citation type="submission" date="2023-06" db="EMBL/GenBank/DDBJ databases">
        <authorList>
            <person name="Kurt Z."/>
        </authorList>
    </citation>
    <scope>NUCLEOTIDE SEQUENCE</scope>
</reference>
<name>A0AA86RIM6_9EUKA</name>
<dbReference type="AlphaFoldDB" id="A0AA86RIM6"/>
<dbReference type="Proteomes" id="UP001642409">
    <property type="component" value="Unassembled WGS sequence"/>
</dbReference>
<comment type="caution">
    <text evidence="1">The sequence shown here is derived from an EMBL/GenBank/DDBJ whole genome shotgun (WGS) entry which is preliminary data.</text>
</comment>
<gene>
    <name evidence="1" type="ORF">HINF_LOCUS63133</name>
    <name evidence="2" type="ORF">HINF_LOCUS9518</name>
</gene>
<evidence type="ECO:0000313" key="2">
    <source>
        <dbReference type="EMBL" id="CAL5986660.1"/>
    </source>
</evidence>
<keyword evidence="3" id="KW-1185">Reference proteome</keyword>
<protein>
    <submittedName>
        <fullName evidence="2">Hypothetical_protein</fullName>
    </submittedName>
</protein>
<reference evidence="2 3" key="2">
    <citation type="submission" date="2024-07" db="EMBL/GenBank/DDBJ databases">
        <authorList>
            <person name="Akdeniz Z."/>
        </authorList>
    </citation>
    <scope>NUCLEOTIDE SEQUENCE [LARGE SCALE GENOMIC DNA]</scope>
</reference>
<dbReference type="EMBL" id="CATOUU010001169">
    <property type="protein sequence ID" value="CAI9975488.1"/>
    <property type="molecule type" value="Genomic_DNA"/>
</dbReference>
<sequence length="104" mass="11988">METDEMFCLFLEIQFQDIVQGNQQKLSGELKDECVNENISESNMIGSRGASMSRKDKPIITGRYRQYKFMLNKEIAENTILQLYIILRYTSAQIIGAVSKRNSL</sequence>
<evidence type="ECO:0000313" key="3">
    <source>
        <dbReference type="Proteomes" id="UP001642409"/>
    </source>
</evidence>
<proteinExistence type="predicted"/>
<dbReference type="EMBL" id="CAXDID020000020">
    <property type="protein sequence ID" value="CAL5986660.1"/>
    <property type="molecule type" value="Genomic_DNA"/>
</dbReference>
<evidence type="ECO:0000313" key="1">
    <source>
        <dbReference type="EMBL" id="CAI9975488.1"/>
    </source>
</evidence>
<organism evidence="1">
    <name type="scientific">Hexamita inflata</name>
    <dbReference type="NCBI Taxonomy" id="28002"/>
    <lineage>
        <taxon>Eukaryota</taxon>
        <taxon>Metamonada</taxon>
        <taxon>Diplomonadida</taxon>
        <taxon>Hexamitidae</taxon>
        <taxon>Hexamitinae</taxon>
        <taxon>Hexamita</taxon>
    </lineage>
</organism>